<dbReference type="Proteomes" id="UP000316851">
    <property type="component" value="Unassembled WGS sequence"/>
</dbReference>
<gene>
    <name evidence="4 6" type="primary">msrA</name>
    <name evidence="6" type="ORF">FJR74_02550</name>
</gene>
<protein>
    <recommendedName>
        <fullName evidence="4">Peptide methionine sulfoxide reductase MsrA</fullName>
        <shortName evidence="4">Protein-methionine-S-oxide reductase</shortName>
        <ecNumber evidence="4">1.8.4.11</ecNumber>
    </recommendedName>
    <alternativeName>
        <fullName evidence="4">Peptide-methionine (S)-S-oxide reductase</fullName>
        <shortName evidence="4">Peptide Met(O) reductase</shortName>
    </alternativeName>
</protein>
<dbReference type="PANTHER" id="PTHR42799">
    <property type="entry name" value="MITOCHONDRIAL PEPTIDE METHIONINE SULFOXIDE REDUCTASE"/>
    <property type="match status" value="1"/>
</dbReference>
<dbReference type="PANTHER" id="PTHR42799:SF2">
    <property type="entry name" value="MITOCHONDRIAL PEPTIDE METHIONINE SULFOXIDE REDUCTASE"/>
    <property type="match status" value="1"/>
</dbReference>
<dbReference type="EC" id="1.8.4.11" evidence="4"/>
<evidence type="ECO:0000256" key="2">
    <source>
        <dbReference type="ARBA" id="ARBA00047806"/>
    </source>
</evidence>
<comment type="caution">
    <text evidence="6">The sequence shown here is derived from an EMBL/GenBank/DDBJ whole genome shotgun (WGS) entry which is preliminary data.</text>
</comment>
<dbReference type="InterPro" id="IPR050162">
    <property type="entry name" value="MsrA_MetSO_reductase"/>
</dbReference>
<comment type="catalytic activity">
    <reaction evidence="3 4">
        <text>[thioredoxin]-disulfide + L-methionine + H2O = L-methionine (S)-S-oxide + [thioredoxin]-dithiol</text>
        <dbReference type="Rhea" id="RHEA:19993"/>
        <dbReference type="Rhea" id="RHEA-COMP:10698"/>
        <dbReference type="Rhea" id="RHEA-COMP:10700"/>
        <dbReference type="ChEBI" id="CHEBI:15377"/>
        <dbReference type="ChEBI" id="CHEBI:29950"/>
        <dbReference type="ChEBI" id="CHEBI:50058"/>
        <dbReference type="ChEBI" id="CHEBI:57844"/>
        <dbReference type="ChEBI" id="CHEBI:58772"/>
        <dbReference type="EC" id="1.8.4.11"/>
    </reaction>
</comment>
<dbReference type="GO" id="GO:0008113">
    <property type="term" value="F:peptide-methionine (S)-S-oxide reductase activity"/>
    <property type="evidence" value="ECO:0007669"/>
    <property type="project" value="UniProtKB-EC"/>
</dbReference>
<proteinExistence type="inferred from homology"/>
<feature type="domain" description="Peptide methionine sulphoxide reductase MsrA" evidence="5">
    <location>
        <begin position="5"/>
        <end position="154"/>
    </location>
</feature>
<dbReference type="EMBL" id="VHHP01000007">
    <property type="protein sequence ID" value="TPR53402.1"/>
    <property type="molecule type" value="Genomic_DNA"/>
</dbReference>
<dbReference type="HAMAP" id="MF_01401">
    <property type="entry name" value="MsrA"/>
    <property type="match status" value="1"/>
</dbReference>
<keyword evidence="7" id="KW-1185">Reference proteome</keyword>
<dbReference type="Pfam" id="PF01625">
    <property type="entry name" value="PMSR"/>
    <property type="match status" value="1"/>
</dbReference>
<organism evidence="6 7">
    <name type="scientific">Metamycoplasma neophronis</name>
    <dbReference type="NCBI Taxonomy" id="872983"/>
    <lineage>
        <taxon>Bacteria</taxon>
        <taxon>Bacillati</taxon>
        <taxon>Mycoplasmatota</taxon>
        <taxon>Mycoplasmoidales</taxon>
        <taxon>Metamycoplasmataceae</taxon>
        <taxon>Metamycoplasma</taxon>
    </lineage>
</organism>
<evidence type="ECO:0000313" key="6">
    <source>
        <dbReference type="EMBL" id="TPR53402.1"/>
    </source>
</evidence>
<keyword evidence="1 4" id="KW-0560">Oxidoreductase</keyword>
<name>A0ABY2YZE2_9BACT</name>
<dbReference type="InterPro" id="IPR036509">
    <property type="entry name" value="Met_Sox_Rdtase_MsrA_sf"/>
</dbReference>
<dbReference type="Gene3D" id="3.30.1060.10">
    <property type="entry name" value="Peptide methionine sulphoxide reductase MsrA"/>
    <property type="match status" value="1"/>
</dbReference>
<evidence type="ECO:0000259" key="5">
    <source>
        <dbReference type="Pfam" id="PF01625"/>
    </source>
</evidence>
<evidence type="ECO:0000313" key="7">
    <source>
        <dbReference type="Proteomes" id="UP000316851"/>
    </source>
</evidence>
<comment type="function">
    <text evidence="4">Has an important function as a repair enzyme for proteins that have been inactivated by oxidation. Catalyzes the reversible oxidation-reduction of methionine sulfoxide in proteins to methionine.</text>
</comment>
<comment type="similarity">
    <text evidence="4">Belongs to the MsrA Met sulfoxide reductase family.</text>
</comment>
<dbReference type="SUPFAM" id="SSF55068">
    <property type="entry name" value="Peptide methionine sulfoxide reductase"/>
    <property type="match status" value="1"/>
</dbReference>
<reference evidence="6" key="1">
    <citation type="submission" date="2019-06" db="EMBL/GenBank/DDBJ databases">
        <title>Mycoplasma neophronis type strain whole genome sequence.</title>
        <authorList>
            <person name="Spergser J."/>
        </authorList>
    </citation>
    <scope>NUCLEOTIDE SEQUENCE [LARGE SCALE GENOMIC DNA]</scope>
    <source>
        <strain evidence="6">DSM 24097</strain>
    </source>
</reference>
<dbReference type="InterPro" id="IPR002569">
    <property type="entry name" value="Met_Sox_Rdtase_MsrA_dom"/>
</dbReference>
<accession>A0ABY2YZE2</accession>
<evidence type="ECO:0000256" key="3">
    <source>
        <dbReference type="ARBA" id="ARBA00048782"/>
    </source>
</evidence>
<feature type="active site" evidence="4">
    <location>
        <position position="11"/>
    </location>
</feature>
<evidence type="ECO:0000256" key="1">
    <source>
        <dbReference type="ARBA" id="ARBA00023002"/>
    </source>
</evidence>
<comment type="catalytic activity">
    <reaction evidence="2 4">
        <text>L-methionyl-[protein] + [thioredoxin]-disulfide + H2O = L-methionyl-(S)-S-oxide-[protein] + [thioredoxin]-dithiol</text>
        <dbReference type="Rhea" id="RHEA:14217"/>
        <dbReference type="Rhea" id="RHEA-COMP:10698"/>
        <dbReference type="Rhea" id="RHEA-COMP:10700"/>
        <dbReference type="Rhea" id="RHEA-COMP:12313"/>
        <dbReference type="Rhea" id="RHEA-COMP:12315"/>
        <dbReference type="ChEBI" id="CHEBI:15377"/>
        <dbReference type="ChEBI" id="CHEBI:16044"/>
        <dbReference type="ChEBI" id="CHEBI:29950"/>
        <dbReference type="ChEBI" id="CHEBI:44120"/>
        <dbReference type="ChEBI" id="CHEBI:50058"/>
        <dbReference type="EC" id="1.8.4.11"/>
    </reaction>
</comment>
<sequence length="158" mass="18428">MEKEIWIAGGCFWGVQWFLRRCEGVIETKVGYANSDVKMPSYEQVKTSQTNAVETTYVKYDDTVTDLKTLITKLFTVIDPTAKDYQGEDIGSQYRNGIYYVNDDDKKVIKEILLELSKNYTKPLATEVLYLKNFYLAEEYHQDYLEKNPNGYCHIKTK</sequence>
<evidence type="ECO:0000256" key="4">
    <source>
        <dbReference type="HAMAP-Rule" id="MF_01401"/>
    </source>
</evidence>
<dbReference type="RefSeq" id="WP_140915003.1">
    <property type="nucleotide sequence ID" value="NZ_VHHP01000007.1"/>
</dbReference>
<dbReference type="NCBIfam" id="TIGR00401">
    <property type="entry name" value="msrA"/>
    <property type="match status" value="1"/>
</dbReference>